<dbReference type="PANTHER" id="PTHR33219">
    <property type="entry name" value="YLMG HOMOLOG PROTEIN 2, CHLOROPLASTIC"/>
    <property type="match status" value="1"/>
</dbReference>
<keyword evidence="1" id="KW-0812">Transmembrane</keyword>
<feature type="transmembrane region" description="Helical" evidence="1">
    <location>
        <begin position="326"/>
        <end position="347"/>
    </location>
</feature>
<dbReference type="GO" id="GO:0016020">
    <property type="term" value="C:membrane"/>
    <property type="evidence" value="ECO:0007669"/>
    <property type="project" value="InterPro"/>
</dbReference>
<sequence>MAQTCSLSNAFHNTTEKCLSFLHSFVFNKIISSSSHFQNFCQVQCRTYQNLGNLSHHNFAAVLPGDAVTGIVVANGVINFLNIYNSLLVCRLVLTWFPNAPPAIVSPLSTLCDPYLNIFRGLIPPLGGTLDLSPILAFLVLNAFTSTASALPAELPSTTVRASSDTQPRALVFHPTTSQKKWMRRLAGNKSKTDDGESIGLLAVISPLYIDSRKNTIEPQLEEQTINFLSYLPLLFLITLIMSISISHQLGRFSSYDHRLLAIGLTLAAIVSPLYIDRRKLVDPELEGQSLGISSYLPLLMLFLIIAIAMSCYLDQSFTRFDPYWIHRAGGSSTGILILLLVLAFVLKFKAL</sequence>
<feature type="transmembrane region" description="Helical" evidence="1">
    <location>
        <begin position="259"/>
        <end position="276"/>
    </location>
</feature>
<organism evidence="2 3">
    <name type="scientific">Anisodus acutangulus</name>
    <dbReference type="NCBI Taxonomy" id="402998"/>
    <lineage>
        <taxon>Eukaryota</taxon>
        <taxon>Viridiplantae</taxon>
        <taxon>Streptophyta</taxon>
        <taxon>Embryophyta</taxon>
        <taxon>Tracheophyta</taxon>
        <taxon>Spermatophyta</taxon>
        <taxon>Magnoliopsida</taxon>
        <taxon>eudicotyledons</taxon>
        <taxon>Gunneridae</taxon>
        <taxon>Pentapetalae</taxon>
        <taxon>asterids</taxon>
        <taxon>lamiids</taxon>
        <taxon>Solanales</taxon>
        <taxon>Solanaceae</taxon>
        <taxon>Solanoideae</taxon>
        <taxon>Hyoscyameae</taxon>
        <taxon>Anisodus</taxon>
    </lineage>
</organism>
<evidence type="ECO:0000313" key="2">
    <source>
        <dbReference type="EMBL" id="KAJ8542154.1"/>
    </source>
</evidence>
<dbReference type="OrthoDB" id="2066at2759"/>
<accession>A0A9Q1LTR8</accession>
<keyword evidence="1" id="KW-0472">Membrane</keyword>
<reference evidence="3" key="1">
    <citation type="journal article" date="2023" name="Proc. Natl. Acad. Sci. U.S.A.">
        <title>Genomic and structural basis for evolution of tropane alkaloid biosynthesis.</title>
        <authorList>
            <person name="Wanga Y.-J."/>
            <person name="Taina T."/>
            <person name="Yua J.-Y."/>
            <person name="Lia J."/>
            <person name="Xua B."/>
            <person name="Chenc J."/>
            <person name="D'Auriad J.C."/>
            <person name="Huanga J.-P."/>
            <person name="Huanga S.-X."/>
        </authorList>
    </citation>
    <scope>NUCLEOTIDE SEQUENCE [LARGE SCALE GENOMIC DNA]</scope>
    <source>
        <strain evidence="3">cv. KIB-2019</strain>
    </source>
</reference>
<feature type="transmembrane region" description="Helical" evidence="1">
    <location>
        <begin position="296"/>
        <end position="314"/>
    </location>
</feature>
<gene>
    <name evidence="2" type="ORF">K7X08_017020</name>
</gene>
<proteinExistence type="predicted"/>
<feature type="transmembrane region" description="Helical" evidence="1">
    <location>
        <begin position="228"/>
        <end position="247"/>
    </location>
</feature>
<dbReference type="EMBL" id="JAJAGQ010000015">
    <property type="protein sequence ID" value="KAJ8542154.1"/>
    <property type="molecule type" value="Genomic_DNA"/>
</dbReference>
<keyword evidence="1" id="KW-1133">Transmembrane helix</keyword>
<dbReference type="Pfam" id="PF02325">
    <property type="entry name" value="CCB3_YggT"/>
    <property type="match status" value="1"/>
</dbReference>
<dbReference type="AlphaFoldDB" id="A0A9Q1LTR8"/>
<dbReference type="PANTHER" id="PTHR33219:SF14">
    <property type="entry name" value="PROTEIN COFACTOR ASSEMBLY OF COMPLEX C SUBUNIT B CCB3, CHLOROPLASTIC-RELATED"/>
    <property type="match status" value="1"/>
</dbReference>
<protein>
    <submittedName>
        <fullName evidence="2">Uncharacterized protein</fullName>
    </submittedName>
</protein>
<comment type="caution">
    <text evidence="2">The sequence shown here is derived from an EMBL/GenBank/DDBJ whole genome shotgun (WGS) entry which is preliminary data.</text>
</comment>
<name>A0A9Q1LTR8_9SOLA</name>
<keyword evidence="3" id="KW-1185">Reference proteome</keyword>
<evidence type="ECO:0000256" key="1">
    <source>
        <dbReference type="SAM" id="Phobius"/>
    </source>
</evidence>
<dbReference type="InterPro" id="IPR003425">
    <property type="entry name" value="CCB3/YggT"/>
</dbReference>
<dbReference type="Proteomes" id="UP001152561">
    <property type="component" value="Unassembled WGS sequence"/>
</dbReference>
<evidence type="ECO:0000313" key="3">
    <source>
        <dbReference type="Proteomes" id="UP001152561"/>
    </source>
</evidence>
<dbReference type="GO" id="GO:0010020">
    <property type="term" value="P:chloroplast fission"/>
    <property type="evidence" value="ECO:0007669"/>
    <property type="project" value="TreeGrafter"/>
</dbReference>